<dbReference type="OrthoDB" id="4179687at2759"/>
<evidence type="ECO:0000313" key="1">
    <source>
        <dbReference type="EMBL" id="KAF2657746.1"/>
    </source>
</evidence>
<dbReference type="Gene3D" id="3.10.180.10">
    <property type="entry name" value="2,3-Dihydroxybiphenyl 1,2-Dioxygenase, domain 1"/>
    <property type="match status" value="1"/>
</dbReference>
<keyword evidence="2" id="KW-1185">Reference proteome</keyword>
<accession>A0A6A6TE91</accession>
<evidence type="ECO:0000313" key="2">
    <source>
        <dbReference type="Proteomes" id="UP000799324"/>
    </source>
</evidence>
<reference evidence="1" key="1">
    <citation type="journal article" date="2020" name="Stud. Mycol.">
        <title>101 Dothideomycetes genomes: a test case for predicting lifestyles and emergence of pathogens.</title>
        <authorList>
            <person name="Haridas S."/>
            <person name="Albert R."/>
            <person name="Binder M."/>
            <person name="Bloem J."/>
            <person name="Labutti K."/>
            <person name="Salamov A."/>
            <person name="Andreopoulos B."/>
            <person name="Baker S."/>
            <person name="Barry K."/>
            <person name="Bills G."/>
            <person name="Bluhm B."/>
            <person name="Cannon C."/>
            <person name="Castanera R."/>
            <person name="Culley D."/>
            <person name="Daum C."/>
            <person name="Ezra D."/>
            <person name="Gonzalez J."/>
            <person name="Henrissat B."/>
            <person name="Kuo A."/>
            <person name="Liang C."/>
            <person name="Lipzen A."/>
            <person name="Lutzoni F."/>
            <person name="Magnuson J."/>
            <person name="Mondo S."/>
            <person name="Nolan M."/>
            <person name="Ohm R."/>
            <person name="Pangilinan J."/>
            <person name="Park H.-J."/>
            <person name="Ramirez L."/>
            <person name="Alfaro M."/>
            <person name="Sun H."/>
            <person name="Tritt A."/>
            <person name="Yoshinaga Y."/>
            <person name="Zwiers L.-H."/>
            <person name="Turgeon B."/>
            <person name="Goodwin S."/>
            <person name="Spatafora J."/>
            <person name="Crous P."/>
            <person name="Grigoriev I."/>
        </authorList>
    </citation>
    <scope>NUCLEOTIDE SEQUENCE</scope>
    <source>
        <strain evidence="1">CBS 122681</strain>
    </source>
</reference>
<dbReference type="Proteomes" id="UP000799324">
    <property type="component" value="Unassembled WGS sequence"/>
</dbReference>
<proteinExistence type="predicted"/>
<dbReference type="AlphaFoldDB" id="A0A6A6TE91"/>
<dbReference type="SUPFAM" id="SSF54593">
    <property type="entry name" value="Glyoxalase/Bleomycin resistance protein/Dihydroxybiphenyl dioxygenase"/>
    <property type="match status" value="1"/>
</dbReference>
<protein>
    <submittedName>
        <fullName evidence="1">Uncharacterized protein</fullName>
    </submittedName>
</protein>
<name>A0A6A6TE91_9PLEO</name>
<sequence>MSSAPDSRRKSSVGLETTPTRLRQIALVARDLERVRWEITHVIGTEIVYEDALVGQWGLENFLVPLGGDFLEVVSPTREGTTAGRLLDKRGDGGYMIIMQTEDAKRRREFIEEKGLGKKIWGYENESEGVVCVQYHPRGVKGGVIPELDSHAPSPTNPTPLQSRFSPWHAVGPDHETCLSAMKKTSHLTLEGCILRLAPGDVRHEDAARQWEDVFGVGRSRDLLAFTNARMGFVPGREGLAEGLESVTVGVNGKERFDGILDRAREAGLCGDGWINMCGVKWYFVLTGHGEKEKL</sequence>
<dbReference type="EMBL" id="MU004322">
    <property type="protein sequence ID" value="KAF2657746.1"/>
    <property type="molecule type" value="Genomic_DNA"/>
</dbReference>
<gene>
    <name evidence="1" type="ORF">K491DRAFT_690810</name>
</gene>
<dbReference type="InterPro" id="IPR029068">
    <property type="entry name" value="Glyas_Bleomycin-R_OHBP_Dase"/>
</dbReference>
<organism evidence="1 2">
    <name type="scientific">Lophiostoma macrostomum CBS 122681</name>
    <dbReference type="NCBI Taxonomy" id="1314788"/>
    <lineage>
        <taxon>Eukaryota</taxon>
        <taxon>Fungi</taxon>
        <taxon>Dikarya</taxon>
        <taxon>Ascomycota</taxon>
        <taxon>Pezizomycotina</taxon>
        <taxon>Dothideomycetes</taxon>
        <taxon>Pleosporomycetidae</taxon>
        <taxon>Pleosporales</taxon>
        <taxon>Lophiostomataceae</taxon>
        <taxon>Lophiostoma</taxon>
    </lineage>
</organism>